<sequence length="256" mass="28540">MSMTVKCASCNIVIIELLAYIQNKISIITEESLIKICLSSFSSDQIVQAKSLLFESLPTEYRKKVRKGQGKENRDVTDIISLFKVVDTDMMPVFVARDLEKLPPITFDHLDGSKLLKDLILVQSEIENIKSSYVMKTRLEEEVKSQLQDLRYYVQAFSISNVNIKKGGACAYQGQDSGPMGLSHLKDSSLSELSNTSKYASSPNEHLNYRNIITNDNSNEGSKNIPANAILSMECKRLGRLDSDVAGQGFRVALSE</sequence>
<reference evidence="1 2" key="1">
    <citation type="submission" date="2020-04" db="EMBL/GenBank/DDBJ databases">
        <authorList>
            <person name="Wallbank WR R."/>
            <person name="Pardo Diaz C."/>
            <person name="Kozak K."/>
            <person name="Martin S."/>
            <person name="Jiggins C."/>
            <person name="Moest M."/>
            <person name="Warren A I."/>
            <person name="Byers J.R.P. K."/>
            <person name="Montejo-Kovacevich G."/>
            <person name="Yen C E."/>
        </authorList>
    </citation>
    <scope>NUCLEOTIDE SEQUENCE [LARGE SCALE GENOMIC DNA]</scope>
</reference>
<dbReference type="OrthoDB" id="8065733at2759"/>
<accession>A0A8S1ARW7</accession>
<proteinExistence type="predicted"/>
<dbReference type="AlphaFoldDB" id="A0A8S1ARW7"/>
<dbReference type="EMBL" id="CADEBD010000387">
    <property type="protein sequence ID" value="CAB3252875.1"/>
    <property type="molecule type" value="Genomic_DNA"/>
</dbReference>
<organism evidence="1 2">
    <name type="scientific">Arctia plantaginis</name>
    <name type="common">Wood tiger moth</name>
    <name type="synonym">Phalaena plantaginis</name>
    <dbReference type="NCBI Taxonomy" id="874455"/>
    <lineage>
        <taxon>Eukaryota</taxon>
        <taxon>Metazoa</taxon>
        <taxon>Ecdysozoa</taxon>
        <taxon>Arthropoda</taxon>
        <taxon>Hexapoda</taxon>
        <taxon>Insecta</taxon>
        <taxon>Pterygota</taxon>
        <taxon>Neoptera</taxon>
        <taxon>Endopterygota</taxon>
        <taxon>Lepidoptera</taxon>
        <taxon>Glossata</taxon>
        <taxon>Ditrysia</taxon>
        <taxon>Noctuoidea</taxon>
        <taxon>Erebidae</taxon>
        <taxon>Arctiinae</taxon>
        <taxon>Arctia</taxon>
    </lineage>
</organism>
<name>A0A8S1ARW7_ARCPL</name>
<gene>
    <name evidence="1" type="ORF">APLA_LOCUS14149</name>
</gene>
<evidence type="ECO:0000313" key="1">
    <source>
        <dbReference type="EMBL" id="CAB3252875.1"/>
    </source>
</evidence>
<protein>
    <submittedName>
        <fullName evidence="1">Uncharacterized protein</fullName>
    </submittedName>
</protein>
<evidence type="ECO:0000313" key="2">
    <source>
        <dbReference type="Proteomes" id="UP000494256"/>
    </source>
</evidence>
<dbReference type="Proteomes" id="UP000494256">
    <property type="component" value="Unassembled WGS sequence"/>
</dbReference>
<comment type="caution">
    <text evidence="1">The sequence shown here is derived from an EMBL/GenBank/DDBJ whole genome shotgun (WGS) entry which is preliminary data.</text>
</comment>